<name>A0A2V5K6Y5_9BACL</name>
<comment type="caution">
    <text evidence="1">The sequence shown here is derived from an EMBL/GenBank/DDBJ whole genome shotgun (WGS) entry which is preliminary data.</text>
</comment>
<dbReference type="RefSeq" id="WP_110840189.1">
    <property type="nucleotide sequence ID" value="NZ_QJVJ01000004.1"/>
</dbReference>
<evidence type="ECO:0000313" key="2">
    <source>
        <dbReference type="Proteomes" id="UP000247476"/>
    </source>
</evidence>
<organism evidence="1 2">
    <name type="scientific">Paenibacillus flagellatus</name>
    <dbReference type="NCBI Taxonomy" id="2211139"/>
    <lineage>
        <taxon>Bacteria</taxon>
        <taxon>Bacillati</taxon>
        <taxon>Bacillota</taxon>
        <taxon>Bacilli</taxon>
        <taxon>Bacillales</taxon>
        <taxon>Paenibacillaceae</taxon>
        <taxon>Paenibacillus</taxon>
    </lineage>
</organism>
<proteinExistence type="predicted"/>
<accession>A0A2V5K6Y5</accession>
<gene>
    <name evidence="1" type="ORF">DLM86_11775</name>
</gene>
<dbReference type="Proteomes" id="UP000247476">
    <property type="component" value="Unassembled WGS sequence"/>
</dbReference>
<dbReference type="AlphaFoldDB" id="A0A2V5K6Y5"/>
<dbReference type="OrthoDB" id="1739831at2"/>
<keyword evidence="2" id="KW-1185">Reference proteome</keyword>
<evidence type="ECO:0000313" key="1">
    <source>
        <dbReference type="EMBL" id="PYI55195.1"/>
    </source>
</evidence>
<dbReference type="EMBL" id="QJVJ01000004">
    <property type="protein sequence ID" value="PYI55195.1"/>
    <property type="molecule type" value="Genomic_DNA"/>
</dbReference>
<reference evidence="1 2" key="1">
    <citation type="submission" date="2018-05" db="EMBL/GenBank/DDBJ databases">
        <title>Paenibacillus flagellatus sp. nov., isolated from selenium mineral soil.</title>
        <authorList>
            <person name="Dai X."/>
        </authorList>
    </citation>
    <scope>NUCLEOTIDE SEQUENCE [LARGE SCALE GENOMIC DNA]</scope>
    <source>
        <strain evidence="1 2">DXL2</strain>
    </source>
</reference>
<protein>
    <submittedName>
        <fullName evidence="1">Uncharacterized protein</fullName>
    </submittedName>
</protein>
<sequence length="77" mass="9053">MAMHLGNCRDCGALFANARRDVTLCRTCAERYDRMFDRVREQMRRHPKLTIQDLADRTGIPSHQILEWVRDGRIHAT</sequence>